<dbReference type="InterPro" id="IPR016135">
    <property type="entry name" value="UBQ-conjugating_enzyme/RWD"/>
</dbReference>
<gene>
    <name evidence="4" type="ORF">CTI12_AA006610</name>
</gene>
<keyword evidence="1" id="KW-0808">Transferase</keyword>
<evidence type="ECO:0000313" key="4">
    <source>
        <dbReference type="EMBL" id="PWA97551.1"/>
    </source>
</evidence>
<sequence>MWLSLYPTYGVVSLYWPSNPNIHMRGEVNWFFLMEVIRRHGISNMLQLLVYIRDVFLSKNPLVGESYLRSSECNPTLDQQNSFLYNENVIIKSLRTMLYVINKPPKQDLFQQLASEPKANRSRENEFQGFIIESEGKKEGRR</sequence>
<dbReference type="Gene3D" id="3.10.110.10">
    <property type="entry name" value="Ubiquitin Conjugating Enzyme"/>
    <property type="match status" value="1"/>
</dbReference>
<dbReference type="PANTHER" id="PTHR46116:SF41">
    <property type="entry name" value="UBIQUITIN-CONJUGATING ENZYME E2 25-RELATED"/>
    <property type="match status" value="1"/>
</dbReference>
<evidence type="ECO:0000256" key="2">
    <source>
        <dbReference type="ARBA" id="ARBA00022786"/>
    </source>
</evidence>
<dbReference type="AlphaFoldDB" id="A0A2U1QHP8"/>
<evidence type="ECO:0000256" key="1">
    <source>
        <dbReference type="ARBA" id="ARBA00022679"/>
    </source>
</evidence>
<evidence type="ECO:0000256" key="3">
    <source>
        <dbReference type="SAM" id="MobiDB-lite"/>
    </source>
</evidence>
<dbReference type="Proteomes" id="UP000245207">
    <property type="component" value="Unassembled WGS sequence"/>
</dbReference>
<comment type="caution">
    <text evidence="4">The sequence shown here is derived from an EMBL/GenBank/DDBJ whole genome shotgun (WGS) entry which is preliminary data.</text>
</comment>
<dbReference type="PANTHER" id="PTHR46116">
    <property type="entry name" value="(E3-INDEPENDENT) E2 UBIQUITIN-CONJUGATING ENZYME"/>
    <property type="match status" value="1"/>
</dbReference>
<reference evidence="4 5" key="1">
    <citation type="journal article" date="2018" name="Mol. Plant">
        <title>The genome of Artemisia annua provides insight into the evolution of Asteraceae family and artemisinin biosynthesis.</title>
        <authorList>
            <person name="Shen Q."/>
            <person name="Zhang L."/>
            <person name="Liao Z."/>
            <person name="Wang S."/>
            <person name="Yan T."/>
            <person name="Shi P."/>
            <person name="Liu M."/>
            <person name="Fu X."/>
            <person name="Pan Q."/>
            <person name="Wang Y."/>
            <person name="Lv Z."/>
            <person name="Lu X."/>
            <person name="Zhang F."/>
            <person name="Jiang W."/>
            <person name="Ma Y."/>
            <person name="Chen M."/>
            <person name="Hao X."/>
            <person name="Li L."/>
            <person name="Tang Y."/>
            <person name="Lv G."/>
            <person name="Zhou Y."/>
            <person name="Sun X."/>
            <person name="Brodelius P.E."/>
            <person name="Rose J.K.C."/>
            <person name="Tang K."/>
        </authorList>
    </citation>
    <scope>NUCLEOTIDE SEQUENCE [LARGE SCALE GENOMIC DNA]</scope>
    <source>
        <strain evidence="5">cv. Huhao1</strain>
        <tissue evidence="4">Leaf</tissue>
    </source>
</reference>
<keyword evidence="2" id="KW-0833">Ubl conjugation pathway</keyword>
<accession>A0A2U1QHP8</accession>
<keyword evidence="5" id="KW-1185">Reference proteome</keyword>
<evidence type="ECO:0000313" key="5">
    <source>
        <dbReference type="Proteomes" id="UP000245207"/>
    </source>
</evidence>
<feature type="region of interest" description="Disordered" evidence="3">
    <location>
        <begin position="115"/>
        <end position="142"/>
    </location>
</feature>
<organism evidence="4 5">
    <name type="scientific">Artemisia annua</name>
    <name type="common">Sweet wormwood</name>
    <dbReference type="NCBI Taxonomy" id="35608"/>
    <lineage>
        <taxon>Eukaryota</taxon>
        <taxon>Viridiplantae</taxon>
        <taxon>Streptophyta</taxon>
        <taxon>Embryophyta</taxon>
        <taxon>Tracheophyta</taxon>
        <taxon>Spermatophyta</taxon>
        <taxon>Magnoliopsida</taxon>
        <taxon>eudicotyledons</taxon>
        <taxon>Gunneridae</taxon>
        <taxon>Pentapetalae</taxon>
        <taxon>asterids</taxon>
        <taxon>campanulids</taxon>
        <taxon>Asterales</taxon>
        <taxon>Asteraceae</taxon>
        <taxon>Asteroideae</taxon>
        <taxon>Anthemideae</taxon>
        <taxon>Artemisiinae</taxon>
        <taxon>Artemisia</taxon>
    </lineage>
</organism>
<protein>
    <submittedName>
        <fullName evidence="4">Ubiquitin-conjugating enzyme</fullName>
    </submittedName>
</protein>
<dbReference type="GO" id="GO:0061631">
    <property type="term" value="F:ubiquitin conjugating enzyme activity"/>
    <property type="evidence" value="ECO:0007669"/>
    <property type="project" value="TreeGrafter"/>
</dbReference>
<dbReference type="EMBL" id="PKPP01000116">
    <property type="protein sequence ID" value="PWA97551.1"/>
    <property type="molecule type" value="Genomic_DNA"/>
</dbReference>
<proteinExistence type="predicted"/>
<name>A0A2U1QHP8_ARTAN</name>